<name>A0ACA9PHS6_9GLOM</name>
<dbReference type="Proteomes" id="UP000789860">
    <property type="component" value="Unassembled WGS sequence"/>
</dbReference>
<evidence type="ECO:0000313" key="1">
    <source>
        <dbReference type="EMBL" id="CAG8707113.1"/>
    </source>
</evidence>
<reference evidence="1" key="1">
    <citation type="submission" date="2021-06" db="EMBL/GenBank/DDBJ databases">
        <authorList>
            <person name="Kallberg Y."/>
            <person name="Tangrot J."/>
            <person name="Rosling A."/>
        </authorList>
    </citation>
    <scope>NUCLEOTIDE SEQUENCE</scope>
    <source>
        <strain evidence="1">AU212A</strain>
    </source>
</reference>
<feature type="non-terminal residue" evidence="1">
    <location>
        <position position="1"/>
    </location>
</feature>
<dbReference type="EMBL" id="CAJVPM010041723">
    <property type="protein sequence ID" value="CAG8707113.1"/>
    <property type="molecule type" value="Genomic_DNA"/>
</dbReference>
<proteinExistence type="predicted"/>
<gene>
    <name evidence="1" type="ORF">SCALOS_LOCUS10726</name>
</gene>
<accession>A0ACA9PHS6</accession>
<comment type="caution">
    <text evidence="1">The sequence shown here is derived from an EMBL/GenBank/DDBJ whole genome shotgun (WGS) entry which is preliminary data.</text>
</comment>
<evidence type="ECO:0000313" key="2">
    <source>
        <dbReference type="Proteomes" id="UP000789860"/>
    </source>
</evidence>
<organism evidence="1 2">
    <name type="scientific">Scutellospora calospora</name>
    <dbReference type="NCBI Taxonomy" id="85575"/>
    <lineage>
        <taxon>Eukaryota</taxon>
        <taxon>Fungi</taxon>
        <taxon>Fungi incertae sedis</taxon>
        <taxon>Mucoromycota</taxon>
        <taxon>Glomeromycotina</taxon>
        <taxon>Glomeromycetes</taxon>
        <taxon>Diversisporales</taxon>
        <taxon>Gigasporaceae</taxon>
        <taxon>Scutellospora</taxon>
    </lineage>
</organism>
<protein>
    <submittedName>
        <fullName evidence="1">8267_t:CDS:1</fullName>
    </submittedName>
</protein>
<sequence length="103" mass="11875">KRMVRYSSSTILGAPFTFSFLKQGFKKSYSDADNALKNVDFVLLGTGSTYMYPECLIRKIPVAYIMFYPYASTKNYTGAVYGRSFDSLQWLPFELNFTIWKTV</sequence>
<feature type="non-terminal residue" evidence="1">
    <location>
        <position position="103"/>
    </location>
</feature>
<keyword evidence="2" id="KW-1185">Reference proteome</keyword>